<name>A0ABD1XBL3_9LAMI</name>
<sequence>MTQVDVLAGSKTEGYIEGYIRISGFPKNQENFAKISGYCEQNNIRSPQVTVKEFIICYALFHRPKETFVKEVMELVELDTIQNAIIGLPGISGLSTEQKVVDNNN</sequence>
<accession>A0ABD1XBL3</accession>
<comment type="caution">
    <text evidence="1">The sequence shown here is derived from an EMBL/GenBank/DDBJ whole genome shotgun (WGS) entry which is preliminary data.</text>
</comment>
<reference evidence="2" key="1">
    <citation type="submission" date="2024-07" db="EMBL/GenBank/DDBJ databases">
        <title>Two chromosome-level genome assemblies of Korean endemic species Abeliophyllum distichum and Forsythia ovata (Oleaceae).</title>
        <authorList>
            <person name="Jang H."/>
        </authorList>
    </citation>
    <scope>NUCLEOTIDE SEQUENCE [LARGE SCALE GENOMIC DNA]</scope>
</reference>
<keyword evidence="2" id="KW-1185">Reference proteome</keyword>
<protein>
    <submittedName>
        <fullName evidence="1">ABC transporter G family member 29</fullName>
    </submittedName>
</protein>
<dbReference type="EMBL" id="JBFOLJ010000001">
    <property type="protein sequence ID" value="KAL2559146.1"/>
    <property type="molecule type" value="Genomic_DNA"/>
</dbReference>
<organism evidence="1 2">
    <name type="scientific">Forsythia ovata</name>
    <dbReference type="NCBI Taxonomy" id="205694"/>
    <lineage>
        <taxon>Eukaryota</taxon>
        <taxon>Viridiplantae</taxon>
        <taxon>Streptophyta</taxon>
        <taxon>Embryophyta</taxon>
        <taxon>Tracheophyta</taxon>
        <taxon>Spermatophyta</taxon>
        <taxon>Magnoliopsida</taxon>
        <taxon>eudicotyledons</taxon>
        <taxon>Gunneridae</taxon>
        <taxon>Pentapetalae</taxon>
        <taxon>asterids</taxon>
        <taxon>lamiids</taxon>
        <taxon>Lamiales</taxon>
        <taxon>Oleaceae</taxon>
        <taxon>Forsythieae</taxon>
        <taxon>Forsythia</taxon>
    </lineage>
</organism>
<dbReference type="PANTHER" id="PTHR48040">
    <property type="entry name" value="PLEIOTROPIC DRUG RESISTANCE PROTEIN 1-LIKE ISOFORM X1"/>
    <property type="match status" value="1"/>
</dbReference>
<dbReference type="Proteomes" id="UP001604277">
    <property type="component" value="Unassembled WGS sequence"/>
</dbReference>
<proteinExistence type="predicted"/>
<evidence type="ECO:0000313" key="2">
    <source>
        <dbReference type="Proteomes" id="UP001604277"/>
    </source>
</evidence>
<gene>
    <name evidence="1" type="ORF">Fot_03885</name>
</gene>
<dbReference type="PANTHER" id="PTHR48040:SF53">
    <property type="entry name" value="ABC TRANSPORTER G FAMILY MEMBER 35-LIKE"/>
    <property type="match status" value="1"/>
</dbReference>
<evidence type="ECO:0000313" key="1">
    <source>
        <dbReference type="EMBL" id="KAL2559146.1"/>
    </source>
</evidence>
<dbReference type="AlphaFoldDB" id="A0ABD1XBL3"/>